<dbReference type="Gene3D" id="3.40.50.300">
    <property type="entry name" value="P-loop containing nucleotide triphosphate hydrolases"/>
    <property type="match status" value="2"/>
</dbReference>
<gene>
    <name evidence="13" type="ORF">BCU17_14085</name>
</gene>
<accession>A0A2N7FIR3</accession>
<dbReference type="AlphaFoldDB" id="A0A2N7FIR3"/>
<evidence type="ECO:0000256" key="5">
    <source>
        <dbReference type="ARBA" id="ARBA00022737"/>
    </source>
</evidence>
<evidence type="ECO:0000256" key="10">
    <source>
        <dbReference type="SAM" id="Phobius"/>
    </source>
</evidence>
<keyword evidence="5" id="KW-0677">Repeat</keyword>
<keyword evidence="3" id="KW-0813">Transport</keyword>
<dbReference type="InterPro" id="IPR011527">
    <property type="entry name" value="ABC1_TM_dom"/>
</dbReference>
<dbReference type="InterPro" id="IPR003439">
    <property type="entry name" value="ABC_transporter-like_ATP-bd"/>
</dbReference>
<evidence type="ECO:0000256" key="7">
    <source>
        <dbReference type="ARBA" id="ARBA00022840"/>
    </source>
</evidence>
<dbReference type="EMBL" id="MCWU01000012">
    <property type="protein sequence ID" value="PMJ69188.1"/>
    <property type="molecule type" value="Genomic_DNA"/>
</dbReference>
<dbReference type="SUPFAM" id="SSF90123">
    <property type="entry name" value="ABC transporter transmembrane region"/>
    <property type="match status" value="2"/>
</dbReference>
<dbReference type="Gene3D" id="1.20.1560.10">
    <property type="entry name" value="ABC transporter type 1, transmembrane domain"/>
    <property type="match status" value="2"/>
</dbReference>
<feature type="transmembrane region" description="Helical" evidence="10">
    <location>
        <begin position="827"/>
        <end position="846"/>
    </location>
</feature>
<evidence type="ECO:0000256" key="3">
    <source>
        <dbReference type="ARBA" id="ARBA00022448"/>
    </source>
</evidence>
<name>A0A2N7FIR3_VIBSP</name>
<evidence type="ECO:0000259" key="11">
    <source>
        <dbReference type="PROSITE" id="PS50893"/>
    </source>
</evidence>
<dbReference type="GO" id="GO:0005524">
    <property type="term" value="F:ATP binding"/>
    <property type="evidence" value="ECO:0007669"/>
    <property type="project" value="UniProtKB-KW"/>
</dbReference>
<feature type="transmembrane region" description="Helical" evidence="10">
    <location>
        <begin position="581"/>
        <end position="599"/>
    </location>
</feature>
<keyword evidence="7" id="KW-0067">ATP-binding</keyword>
<evidence type="ECO:0000256" key="1">
    <source>
        <dbReference type="ARBA" id="ARBA00004128"/>
    </source>
</evidence>
<dbReference type="Proteomes" id="UP000235330">
    <property type="component" value="Unassembled WGS sequence"/>
</dbReference>
<feature type="transmembrane region" description="Helical" evidence="10">
    <location>
        <begin position="310"/>
        <end position="330"/>
    </location>
</feature>
<comment type="caution">
    <text evidence="13">The sequence shown here is derived from an EMBL/GenBank/DDBJ whole genome shotgun (WGS) entry which is preliminary data.</text>
</comment>
<sequence length="1103" mass="123829">MKIKNFASLLLFSSPIHKKSIVKERVERVVSEWESTINLSNNEVPSNKGLVLHLTSMLYKPILISIGLVLVQALFALMSAFTLNDLILSLEAASAVDVVGLHATALIVTTFCSWLFLNFSFMGSEYVGLLARAYSERLLITSYFEQDDENKIKRGFESVVDKECSRIQFAFESIVLSVLVLTTLVYSVTFLSLVVGSTSLIIYLVISIAGFTIYKLSKKLEYYLRISSDTALSRVEIGQFLIKNRLSVMLNNWSKFVIDNYGLKRKEEEKVYKKTYLILISISVISSIVPTFSLLSLAFFQFVTSHNVDIVSLLSSAAVVGGLRSVANSIPDLIQNLKMGKVGMARLSELTDNSKYFAHSETLGVSEKFVHKALNGKVNPESKQLIDSIIDYMGSGALVSITDPWIFNGSVADNLRLYSPSATENELLQALRWVRLPDEILTYENNKVRRIEDKTELSRGQKKRLELARIILSDATNVVMFNPTAGLDETNSDGLLQDLLHGPLKRKNIIFISDKPEELKLSDVITLSDMESLFSLSECCQSENVNQRMYPVSYDIDLSDTRSSLTLSFMSKLENIGINKLILLILSVFLVKDLTNILLDYTLINHHWQSGDNIVFFACASLLVLSLLFSVMGNFYAVDKILGNATHFCKKFLSSSVYSNADKSKSIINVVGRMTREQRLFDEKLPFSMIEFVGACTILLSVFIYIGLQSVWVMVTVVPLLFALVWQNYAYGNYISQTISNEIDKATNLQQAISDIASIGDEGRSRYIKHKAKDWVYKSQNQKNFSSLYNVLTQRWFNIRIDFIGVAFFFITLCGIILVYINEGYSVGIVLTLSFTYSLISIFGRVSRTYIEFNQILESANLIATESSNTEEVKPRSLRHFHEVRFDNVTFYHDNSKKDLFIDLSFTVSKGQSLIITGESGSGKSTLVSLLAGILMPKSGEISVLGANTKHHDIASDSIFYASHDAVFKPGVIDNYYEDLDEKESVCTETPIIPITPLVVNAFKDIANGSFSWSGKLGLDKHNNQILAISLLEYKKYELIILDEALGVFDSDLSKSILHNIRKENEDAIIICITHNPELIPLGDVHLDLHELKLSREELSYVS</sequence>
<feature type="transmembrane region" description="Helical" evidence="10">
    <location>
        <begin position="685"/>
        <end position="706"/>
    </location>
</feature>
<dbReference type="InterPro" id="IPR027417">
    <property type="entry name" value="P-loop_NTPase"/>
</dbReference>
<dbReference type="PANTHER" id="PTHR24223:SF443">
    <property type="entry name" value="MULTIDRUG-RESISTANCE LIKE PROTEIN 1, ISOFORM I"/>
    <property type="match status" value="1"/>
</dbReference>
<proteinExistence type="predicted"/>
<feature type="transmembrane region" description="Helical" evidence="10">
    <location>
        <begin position="184"/>
        <end position="214"/>
    </location>
</feature>
<reference evidence="14" key="1">
    <citation type="submission" date="2016-07" db="EMBL/GenBank/DDBJ databases">
        <title>Nontailed viruses are major unrecognized killers of bacteria in the ocean.</title>
        <authorList>
            <person name="Kauffman K."/>
            <person name="Hussain F."/>
            <person name="Yang J."/>
            <person name="Arevalo P."/>
            <person name="Brown J."/>
            <person name="Cutler M."/>
            <person name="Kelly L."/>
            <person name="Polz M.F."/>
        </authorList>
    </citation>
    <scope>NUCLEOTIDE SEQUENCE [LARGE SCALE GENOMIC DNA]</scope>
    <source>
        <strain evidence="14">10N.261.55.E11</strain>
    </source>
</reference>
<dbReference type="PROSITE" id="PS50929">
    <property type="entry name" value="ABC_TM1F"/>
    <property type="match status" value="1"/>
</dbReference>
<keyword evidence="9 10" id="KW-0472">Membrane</keyword>
<dbReference type="InterPro" id="IPR003593">
    <property type="entry name" value="AAA+_ATPase"/>
</dbReference>
<dbReference type="PROSITE" id="PS50893">
    <property type="entry name" value="ABC_TRANSPORTER_2"/>
    <property type="match status" value="1"/>
</dbReference>
<evidence type="ECO:0000256" key="2">
    <source>
        <dbReference type="ARBA" id="ARBA00004651"/>
    </source>
</evidence>
<feature type="transmembrane region" description="Helical" evidence="10">
    <location>
        <begin position="803"/>
        <end position="821"/>
    </location>
</feature>
<keyword evidence="4 10" id="KW-0812">Transmembrane</keyword>
<feature type="domain" description="ABC transporter" evidence="11">
    <location>
        <begin position="884"/>
        <end position="1102"/>
    </location>
</feature>
<keyword evidence="8 10" id="KW-1133">Transmembrane helix</keyword>
<dbReference type="GO" id="GO:0005886">
    <property type="term" value="C:plasma membrane"/>
    <property type="evidence" value="ECO:0007669"/>
    <property type="project" value="UniProtKB-SubCell"/>
</dbReference>
<feature type="domain" description="ABC transmembrane type-1" evidence="12">
    <location>
        <begin position="63"/>
        <end position="339"/>
    </location>
</feature>
<evidence type="ECO:0000256" key="9">
    <source>
        <dbReference type="ARBA" id="ARBA00023136"/>
    </source>
</evidence>
<feature type="transmembrane region" description="Helical" evidence="10">
    <location>
        <begin position="712"/>
        <end position="731"/>
    </location>
</feature>
<organism evidence="13 14">
    <name type="scientific">Vibrio splendidus</name>
    <dbReference type="NCBI Taxonomy" id="29497"/>
    <lineage>
        <taxon>Bacteria</taxon>
        <taxon>Pseudomonadati</taxon>
        <taxon>Pseudomonadota</taxon>
        <taxon>Gammaproteobacteria</taxon>
        <taxon>Vibrionales</taxon>
        <taxon>Vibrionaceae</taxon>
        <taxon>Vibrio</taxon>
    </lineage>
</organism>
<evidence type="ECO:0008006" key="15">
    <source>
        <dbReference type="Google" id="ProtNLM"/>
    </source>
</evidence>
<dbReference type="GO" id="GO:0016887">
    <property type="term" value="F:ATP hydrolysis activity"/>
    <property type="evidence" value="ECO:0007669"/>
    <property type="project" value="InterPro"/>
</dbReference>
<dbReference type="InterPro" id="IPR025662">
    <property type="entry name" value="Sigma_54_int_dom_ATP-bd_1"/>
</dbReference>
<dbReference type="RefSeq" id="WP_102515639.1">
    <property type="nucleotide sequence ID" value="NZ_CAWNSM010000012.1"/>
</dbReference>
<evidence type="ECO:0000256" key="6">
    <source>
        <dbReference type="ARBA" id="ARBA00022741"/>
    </source>
</evidence>
<dbReference type="PROSITE" id="PS00675">
    <property type="entry name" value="SIGMA54_INTERACT_1"/>
    <property type="match status" value="1"/>
</dbReference>
<evidence type="ECO:0000259" key="12">
    <source>
        <dbReference type="PROSITE" id="PS50929"/>
    </source>
</evidence>
<dbReference type="GO" id="GO:0140359">
    <property type="term" value="F:ABC-type transporter activity"/>
    <property type="evidence" value="ECO:0007669"/>
    <property type="project" value="InterPro"/>
</dbReference>
<feature type="transmembrane region" description="Helical" evidence="10">
    <location>
        <begin position="62"/>
        <end position="83"/>
    </location>
</feature>
<feature type="transmembrane region" description="Helical" evidence="10">
    <location>
        <begin position="614"/>
        <end position="637"/>
    </location>
</feature>
<dbReference type="SMART" id="SM00382">
    <property type="entry name" value="AAA"/>
    <property type="match status" value="1"/>
</dbReference>
<dbReference type="InterPro" id="IPR036640">
    <property type="entry name" value="ABC1_TM_sf"/>
</dbReference>
<dbReference type="SUPFAM" id="SSF52540">
    <property type="entry name" value="P-loop containing nucleoside triphosphate hydrolases"/>
    <property type="match status" value="2"/>
</dbReference>
<evidence type="ECO:0000256" key="8">
    <source>
        <dbReference type="ARBA" id="ARBA00022989"/>
    </source>
</evidence>
<dbReference type="GO" id="GO:0005774">
    <property type="term" value="C:vacuolar membrane"/>
    <property type="evidence" value="ECO:0007669"/>
    <property type="project" value="UniProtKB-SubCell"/>
</dbReference>
<comment type="subcellular location">
    <subcellularLocation>
        <location evidence="2">Cell membrane</location>
        <topology evidence="2">Multi-pass membrane protein</topology>
    </subcellularLocation>
    <subcellularLocation>
        <location evidence="1">Vacuole membrane</location>
        <topology evidence="1">Multi-pass membrane protein</topology>
    </subcellularLocation>
</comment>
<evidence type="ECO:0000313" key="13">
    <source>
        <dbReference type="EMBL" id="PMJ69188.1"/>
    </source>
</evidence>
<feature type="transmembrane region" description="Helical" evidence="10">
    <location>
        <begin position="95"/>
        <end position="117"/>
    </location>
</feature>
<evidence type="ECO:0000256" key="4">
    <source>
        <dbReference type="ARBA" id="ARBA00022692"/>
    </source>
</evidence>
<feature type="transmembrane region" description="Helical" evidence="10">
    <location>
        <begin position="276"/>
        <end position="304"/>
    </location>
</feature>
<dbReference type="PANTHER" id="PTHR24223">
    <property type="entry name" value="ATP-BINDING CASSETTE SUB-FAMILY C"/>
    <property type="match status" value="1"/>
</dbReference>
<protein>
    <recommendedName>
        <fullName evidence="15">ABC transporter ATP-binding protein</fullName>
    </recommendedName>
</protein>
<keyword evidence="6" id="KW-0547">Nucleotide-binding</keyword>
<evidence type="ECO:0000313" key="14">
    <source>
        <dbReference type="Proteomes" id="UP000235330"/>
    </source>
</evidence>
<dbReference type="Pfam" id="PF00005">
    <property type="entry name" value="ABC_tran"/>
    <property type="match status" value="1"/>
</dbReference>
<dbReference type="InterPro" id="IPR050173">
    <property type="entry name" value="ABC_transporter_C-like"/>
</dbReference>